<dbReference type="EMBL" id="JACHOC010000005">
    <property type="protein sequence ID" value="MBB4622876.1"/>
    <property type="molecule type" value="Genomic_DNA"/>
</dbReference>
<dbReference type="InterPro" id="IPR011990">
    <property type="entry name" value="TPR-like_helical_dom_sf"/>
</dbReference>
<gene>
    <name evidence="1" type="ORF">GGQ57_002785</name>
</gene>
<dbReference type="Gene3D" id="1.25.40.390">
    <property type="match status" value="1"/>
</dbReference>
<protein>
    <recommendedName>
        <fullName evidence="3">SusD/RagB family nutrient-binding outer membrane lipoprotein</fullName>
    </recommendedName>
</protein>
<dbReference type="SUPFAM" id="SSF48452">
    <property type="entry name" value="TPR-like"/>
    <property type="match status" value="1"/>
</dbReference>
<dbReference type="Pfam" id="PF12771">
    <property type="entry name" value="SusD-like_2"/>
    <property type="match status" value="1"/>
</dbReference>
<accession>A0ABR6KMY0</accession>
<evidence type="ECO:0000313" key="1">
    <source>
        <dbReference type="EMBL" id="MBB4622876.1"/>
    </source>
</evidence>
<keyword evidence="2" id="KW-1185">Reference proteome</keyword>
<sequence length="587" mass="67216">MKKIFLYSALLTAMVTFNGCSEDDFDSKYKDPSKVSEVTLDKMMSGCMLRANDWACSTYGRYFGYDPQLMGKLANSLGFTLSGSVYYDDEYEDYGQPYNSYPSMVTDFRKMQEVYDALPDEEKPKNEGYLLAAETHLYGMMIFILSEYNDIPFNEIGLVALNGDVSYANPHYEDGQQLFEMILDRLGEIDKKFATIEKPSAFGGQDFINKGDMTLWRRYANSLRLRAALRVSTQGPLAAKGQAILKEILEGDYPIVEDLEQNIKIARQSSGPLDIEGGSGFDWHNLQTGSAEMINRMQKAGDGGVWVEGQDDPRLPLMYCMATANGEQPTDVESEVVVGDPLKTGIALPSVFRGASANTNYDTFNDMFFNRLNRGYYSRVRRNGFFWGNKNWDHQIVSSFEIQFIKAEVYQRGWVAGDAKAAFKEGIRQSIKFLFKYQNGRSVTETDNGDSDYLNGKQQRYVINPDQSIYDDAWIDQFAEARWSTHINGTPYTDGNLEAILEQKWVAFGYLYCGEQWCDLRRTGYPRMYYEKDHDVTAIVPYPCNRLRYIANERNYNIHFQDEVGTYDNYADVLFWAKADWHDGPTW</sequence>
<proteinExistence type="predicted"/>
<reference evidence="1 2" key="1">
    <citation type="submission" date="2020-08" db="EMBL/GenBank/DDBJ databases">
        <title>Genomic Encyclopedia of Type Strains, Phase IV (KMG-IV): sequencing the most valuable type-strain genomes for metagenomic binning, comparative biology and taxonomic classification.</title>
        <authorList>
            <person name="Goeker M."/>
        </authorList>
    </citation>
    <scope>NUCLEOTIDE SEQUENCE [LARGE SCALE GENOMIC DNA]</scope>
    <source>
        <strain evidence="1 2">DSM 102983</strain>
    </source>
</reference>
<name>A0ABR6KMY0_9BACT</name>
<evidence type="ECO:0000313" key="2">
    <source>
        <dbReference type="Proteomes" id="UP000533637"/>
    </source>
</evidence>
<dbReference type="RefSeq" id="WP_183671212.1">
    <property type="nucleotide sequence ID" value="NZ_BMPB01000005.1"/>
</dbReference>
<organism evidence="1 2">
    <name type="scientific">Parabacteroides faecis</name>
    <dbReference type="NCBI Taxonomy" id="1217282"/>
    <lineage>
        <taxon>Bacteria</taxon>
        <taxon>Pseudomonadati</taxon>
        <taxon>Bacteroidota</taxon>
        <taxon>Bacteroidia</taxon>
        <taxon>Bacteroidales</taxon>
        <taxon>Tannerellaceae</taxon>
        <taxon>Parabacteroides</taxon>
    </lineage>
</organism>
<comment type="caution">
    <text evidence="1">The sequence shown here is derived from an EMBL/GenBank/DDBJ whole genome shotgun (WGS) entry which is preliminary data.</text>
</comment>
<dbReference type="Proteomes" id="UP000533637">
    <property type="component" value="Unassembled WGS sequence"/>
</dbReference>
<dbReference type="InterPro" id="IPR041662">
    <property type="entry name" value="SusD-like_2"/>
</dbReference>
<evidence type="ECO:0008006" key="3">
    <source>
        <dbReference type="Google" id="ProtNLM"/>
    </source>
</evidence>